<comment type="caution">
    <text evidence="2">The sequence shown here is derived from an EMBL/GenBank/DDBJ whole genome shotgun (WGS) entry which is preliminary data.</text>
</comment>
<keyword evidence="3" id="KW-1185">Reference proteome</keyword>
<dbReference type="EMBL" id="JAVRHV010000001">
    <property type="protein sequence ID" value="MDT0551697.1"/>
    <property type="molecule type" value="Genomic_DNA"/>
</dbReference>
<evidence type="ECO:0000313" key="3">
    <source>
        <dbReference type="Proteomes" id="UP001252186"/>
    </source>
</evidence>
<accession>A0ABU2Y115</accession>
<evidence type="ECO:0000313" key="2">
    <source>
        <dbReference type="EMBL" id="MDT0551697.1"/>
    </source>
</evidence>
<reference evidence="2 3" key="1">
    <citation type="submission" date="2023-09" db="EMBL/GenBank/DDBJ databases">
        <authorList>
            <person name="Rey-Velasco X."/>
        </authorList>
    </citation>
    <scope>NUCLEOTIDE SEQUENCE [LARGE SCALE GENOMIC DNA]</scope>
    <source>
        <strain evidence="2 3">P050</strain>
    </source>
</reference>
<dbReference type="PROSITE" id="PS51257">
    <property type="entry name" value="PROKAR_LIPOPROTEIN"/>
    <property type="match status" value="1"/>
</dbReference>
<dbReference type="InterPro" id="IPR010496">
    <property type="entry name" value="AL/BT2_dom"/>
</dbReference>
<dbReference type="Gene3D" id="2.60.120.560">
    <property type="entry name" value="Exo-inulinase, domain 1"/>
    <property type="match status" value="1"/>
</dbReference>
<sequence length="257" mass="29554">MKKIPFLFIALAFVACKKEIAKKAEHKEEKSEWIYLLDETNAQNWRAYKGKGLPPGWTISDRVLKFDTELKSEDEYTGGTDVVYGAQEFENFEFYVEWKIPKGANSGIFYHINEAYKLPQYSAPEYQIIDDINYAAMDPGLAAYNKSVGFENPSQLHPLQQTASNYAMYAADPEIKKFNPAGEWNSTKIVFTQKKVEHWLNGEMVLSYVPWSEDWQKRKDASKWDDAKAYGTFKTGLIGFQDHNGPISFKNAKIKQL</sequence>
<feature type="domain" description="3-keto-alpha-glucoside-1,2-lyase/3-keto-2-hydroxy-glucal hydratase" evidence="1">
    <location>
        <begin position="32"/>
        <end position="255"/>
    </location>
</feature>
<gene>
    <name evidence="2" type="ORF">RM519_00430</name>
</gene>
<dbReference type="Proteomes" id="UP001252186">
    <property type="component" value="Unassembled WGS sequence"/>
</dbReference>
<evidence type="ECO:0000259" key="1">
    <source>
        <dbReference type="Pfam" id="PF06439"/>
    </source>
</evidence>
<dbReference type="RefSeq" id="WP_311591481.1">
    <property type="nucleotide sequence ID" value="NZ_JAVRHV010000001.1"/>
</dbReference>
<organism evidence="2 3">
    <name type="scientific">Urechidicola vernalis</name>
    <dbReference type="NCBI Taxonomy" id="3075600"/>
    <lineage>
        <taxon>Bacteria</taxon>
        <taxon>Pseudomonadati</taxon>
        <taxon>Bacteroidota</taxon>
        <taxon>Flavobacteriia</taxon>
        <taxon>Flavobacteriales</taxon>
        <taxon>Flavobacteriaceae</taxon>
        <taxon>Urechidicola</taxon>
    </lineage>
</organism>
<name>A0ABU2Y115_9FLAO</name>
<dbReference type="Pfam" id="PF06439">
    <property type="entry name" value="3keto-disac_hyd"/>
    <property type="match status" value="1"/>
</dbReference>
<proteinExistence type="predicted"/>
<protein>
    <submittedName>
        <fullName evidence="2">DUF1080 domain-containing protein</fullName>
    </submittedName>
</protein>